<dbReference type="Proteomes" id="UP001175000">
    <property type="component" value="Unassembled WGS sequence"/>
</dbReference>
<organism evidence="1 2">
    <name type="scientific">Immersiella caudata</name>
    <dbReference type="NCBI Taxonomy" id="314043"/>
    <lineage>
        <taxon>Eukaryota</taxon>
        <taxon>Fungi</taxon>
        <taxon>Dikarya</taxon>
        <taxon>Ascomycota</taxon>
        <taxon>Pezizomycotina</taxon>
        <taxon>Sordariomycetes</taxon>
        <taxon>Sordariomycetidae</taxon>
        <taxon>Sordariales</taxon>
        <taxon>Lasiosphaeriaceae</taxon>
        <taxon>Immersiella</taxon>
    </lineage>
</organism>
<accession>A0AA40BWP3</accession>
<name>A0AA40BWP3_9PEZI</name>
<comment type="caution">
    <text evidence="1">The sequence shown here is derived from an EMBL/GenBank/DDBJ whole genome shotgun (WGS) entry which is preliminary data.</text>
</comment>
<keyword evidence="2" id="KW-1185">Reference proteome</keyword>
<reference evidence="1" key="1">
    <citation type="submission" date="2023-06" db="EMBL/GenBank/DDBJ databases">
        <title>Genome-scale phylogeny and comparative genomics of the fungal order Sordariales.</title>
        <authorList>
            <consortium name="Lawrence Berkeley National Laboratory"/>
            <person name="Hensen N."/>
            <person name="Bonometti L."/>
            <person name="Westerberg I."/>
            <person name="Brannstrom I.O."/>
            <person name="Guillou S."/>
            <person name="Cros-Aarteil S."/>
            <person name="Calhoun S."/>
            <person name="Haridas S."/>
            <person name="Kuo A."/>
            <person name="Mondo S."/>
            <person name="Pangilinan J."/>
            <person name="Riley R."/>
            <person name="Labutti K."/>
            <person name="Andreopoulos B."/>
            <person name="Lipzen A."/>
            <person name="Chen C."/>
            <person name="Yanf M."/>
            <person name="Daum C."/>
            <person name="Ng V."/>
            <person name="Clum A."/>
            <person name="Steindorff A."/>
            <person name="Ohm R."/>
            <person name="Martin F."/>
            <person name="Silar P."/>
            <person name="Natvig D."/>
            <person name="Lalanne C."/>
            <person name="Gautier V."/>
            <person name="Ament-Velasquez S.L."/>
            <person name="Kruys A."/>
            <person name="Hutchinson M.I."/>
            <person name="Powell A.J."/>
            <person name="Barry K."/>
            <person name="Miller A.N."/>
            <person name="Grigoriev I.V."/>
            <person name="Debuchy R."/>
            <person name="Gladieux P."/>
            <person name="Thoren M.H."/>
            <person name="Johannesson H."/>
        </authorList>
    </citation>
    <scope>NUCLEOTIDE SEQUENCE</scope>
    <source>
        <strain evidence="1">CBS 606.72</strain>
    </source>
</reference>
<proteinExistence type="predicted"/>
<evidence type="ECO:0000313" key="2">
    <source>
        <dbReference type="Proteomes" id="UP001175000"/>
    </source>
</evidence>
<evidence type="ECO:0000313" key="1">
    <source>
        <dbReference type="EMBL" id="KAK0616463.1"/>
    </source>
</evidence>
<sequence>MPMHPAHPRPTARQTTARVTKAATRLPMSVILLFPSPGAWRAFCTKAPSCVPEPQPYHAPWTSTHPNVSEYPASEHTCSHHIKVRGQNET</sequence>
<gene>
    <name evidence="1" type="ORF">B0T14DRAFT_247246</name>
</gene>
<dbReference type="AlphaFoldDB" id="A0AA40BWP3"/>
<dbReference type="EMBL" id="JAULSU010000005">
    <property type="protein sequence ID" value="KAK0616463.1"/>
    <property type="molecule type" value="Genomic_DNA"/>
</dbReference>
<protein>
    <submittedName>
        <fullName evidence="1">Uncharacterized protein</fullName>
    </submittedName>
</protein>